<dbReference type="eggNOG" id="ENOG502ZU8H">
    <property type="taxonomic scope" value="Bacteria"/>
</dbReference>
<keyword evidence="1" id="KW-1133">Transmembrane helix</keyword>
<comment type="caution">
    <text evidence="2">The sequence shown here is derived from an EMBL/GenBank/DDBJ whole genome shotgun (WGS) entry which is preliminary data.</text>
</comment>
<feature type="transmembrane region" description="Helical" evidence="1">
    <location>
        <begin position="73"/>
        <end position="101"/>
    </location>
</feature>
<dbReference type="AlphaFoldDB" id="A3U2A6"/>
<evidence type="ECO:0000313" key="2">
    <source>
        <dbReference type="EMBL" id="EAQ01706.1"/>
    </source>
</evidence>
<dbReference type="RefSeq" id="WP_009807154.1">
    <property type="nucleotide sequence ID" value="NZ_CH724131.1"/>
</dbReference>
<dbReference type="STRING" id="252305.OB2597_14721"/>
<accession>A3U2A6</accession>
<reference evidence="2 3" key="1">
    <citation type="journal article" date="2010" name="J. Bacteriol.">
        <title>Genome sequences of Oceanicola granulosus HTCC2516(T) and Oceanicola batsensis HTCC2597(TDelta).</title>
        <authorList>
            <person name="Thrash J.C."/>
            <person name="Cho J.C."/>
            <person name="Vergin K.L."/>
            <person name="Giovannoni S.J."/>
        </authorList>
    </citation>
    <scope>NUCLEOTIDE SEQUENCE [LARGE SCALE GENOMIC DNA]</scope>
    <source>
        <strain evidence="3">ATCC BAA-863 / DSM 15984 / KCTC 12145 / HTCC2597</strain>
    </source>
</reference>
<protein>
    <submittedName>
        <fullName evidence="2">Uncharacterized protein</fullName>
    </submittedName>
</protein>
<organism evidence="2 3">
    <name type="scientific">Pseudooceanicola batsensis (strain ATCC BAA-863 / DSM 15984 / KCTC 12145 / HTCC2597)</name>
    <name type="common">Oceanicola batsensis</name>
    <dbReference type="NCBI Taxonomy" id="252305"/>
    <lineage>
        <taxon>Bacteria</taxon>
        <taxon>Pseudomonadati</taxon>
        <taxon>Pseudomonadota</taxon>
        <taxon>Alphaproteobacteria</taxon>
        <taxon>Rhodobacterales</taxon>
        <taxon>Paracoccaceae</taxon>
        <taxon>Pseudooceanicola</taxon>
    </lineage>
</organism>
<keyword evidence="3" id="KW-1185">Reference proteome</keyword>
<dbReference type="HOGENOM" id="CLU_1314366_0_0_5"/>
<proteinExistence type="predicted"/>
<keyword evidence="1" id="KW-0812">Transmembrane</keyword>
<evidence type="ECO:0000256" key="1">
    <source>
        <dbReference type="SAM" id="Phobius"/>
    </source>
</evidence>
<evidence type="ECO:0000313" key="3">
    <source>
        <dbReference type="Proteomes" id="UP000004318"/>
    </source>
</evidence>
<sequence length="209" mass="23410">MPRSVQRLFDLVGRLQERLPIRPLRGEGGAGPAGSRLRLIPAPLPFRGGRATRRSGPDGPPIRLAHVVTAPVIYLLIIPFVLLDLFVSAYQAICFPAYGIARVKRSDYIRLDRYKLGYLNLTQKMNCLYCGYVNGLIAYVGEVAGRTEAYWCPIKHAARVAGRHRHYEGFMEYGDGDAFWPRLERRRRRLSGPTAGRSAAAKADDDIDL</sequence>
<gene>
    <name evidence="2" type="ORF">OB2597_14721</name>
</gene>
<name>A3U2A6_PSEBH</name>
<dbReference type="OrthoDB" id="9795505at2"/>
<keyword evidence="1" id="KW-0472">Membrane</keyword>
<dbReference type="EMBL" id="AAMO01000011">
    <property type="protein sequence ID" value="EAQ01706.1"/>
    <property type="molecule type" value="Genomic_DNA"/>
</dbReference>
<dbReference type="Proteomes" id="UP000004318">
    <property type="component" value="Unassembled WGS sequence"/>
</dbReference>